<evidence type="ECO:0000313" key="16">
    <source>
        <dbReference type="Proteomes" id="UP000242287"/>
    </source>
</evidence>
<evidence type="ECO:0000256" key="1">
    <source>
        <dbReference type="ARBA" id="ARBA00004726"/>
    </source>
</evidence>
<dbReference type="InterPro" id="IPR002500">
    <property type="entry name" value="PAPS_reduct_dom"/>
</dbReference>
<comment type="catalytic activity">
    <reaction evidence="12">
        <text>FMN + ATP + H(+) = FAD + diphosphate</text>
        <dbReference type="Rhea" id="RHEA:17237"/>
        <dbReference type="ChEBI" id="CHEBI:15378"/>
        <dbReference type="ChEBI" id="CHEBI:30616"/>
        <dbReference type="ChEBI" id="CHEBI:33019"/>
        <dbReference type="ChEBI" id="CHEBI:57692"/>
        <dbReference type="ChEBI" id="CHEBI:58210"/>
        <dbReference type="EC" id="2.7.7.2"/>
    </reaction>
</comment>
<evidence type="ECO:0000259" key="14">
    <source>
        <dbReference type="Pfam" id="PF01507"/>
    </source>
</evidence>
<keyword evidence="7" id="KW-0547">Nucleotide-binding</keyword>
<dbReference type="PANTHER" id="PTHR23293">
    <property type="entry name" value="FAD SYNTHETASE-RELATED FMN ADENYLYLTRANSFERASE"/>
    <property type="match status" value="1"/>
</dbReference>
<evidence type="ECO:0000256" key="9">
    <source>
        <dbReference type="ARBA" id="ARBA00022840"/>
    </source>
</evidence>
<evidence type="ECO:0000256" key="6">
    <source>
        <dbReference type="ARBA" id="ARBA00022695"/>
    </source>
</evidence>
<keyword evidence="6" id="KW-0548">Nucleotidyltransferase</keyword>
<dbReference type="EC" id="2.7.7.2" evidence="2"/>
<comment type="pathway">
    <text evidence="1">Cofactor biosynthesis; FAD biosynthesis; FAD from FMN: step 1/1.</text>
</comment>
<evidence type="ECO:0000256" key="7">
    <source>
        <dbReference type="ARBA" id="ARBA00022741"/>
    </source>
</evidence>
<keyword evidence="16" id="KW-1185">Reference proteome</keyword>
<dbReference type="GO" id="GO:0003919">
    <property type="term" value="F:FMN adenylyltransferase activity"/>
    <property type="evidence" value="ECO:0007669"/>
    <property type="project" value="UniProtKB-EC"/>
</dbReference>
<evidence type="ECO:0000256" key="10">
    <source>
        <dbReference type="ARBA" id="ARBA00031145"/>
    </source>
</evidence>
<keyword evidence="5" id="KW-0808">Transferase</keyword>
<accession>A0A2A9NKQ3</accession>
<evidence type="ECO:0000256" key="13">
    <source>
        <dbReference type="SAM" id="MobiDB-lite"/>
    </source>
</evidence>
<name>A0A2A9NKQ3_9AGAR</name>
<sequence>MHCNNISEKVYTLASSKDPLAPLVREALDVIEQCLDTHGQQGVSISFNGGKDCTVLLHLYFAALTRGLGLLDTLKPIPAIYIAVPSPFPVLEDFIEQTAKRYRLDLYHTCPPTGSTEAEVTPSGVNGCHSKSDAPPKPRKAKGSNGMRQALELYKSKFPHITAILIGTRRTDPDGANLSHRNMTDPGWPAYERVNPIINWSYADVWAFLRKLRIPYCCLYDEGYTSLGSTYNTFPNPALLIKYPNDSPAAPPTTPLDYTTSAYTNTEGDIIPAYTTTPTNGHSMPKRNGDILEQAPAPCSPAHDGLRVAENGINGSFQRPRYRPAYELLDGSLERCGRGLALQGGERSSSGC</sequence>
<evidence type="ECO:0000256" key="11">
    <source>
        <dbReference type="ARBA" id="ARBA00031871"/>
    </source>
</evidence>
<evidence type="ECO:0000313" key="15">
    <source>
        <dbReference type="EMBL" id="PFH51139.1"/>
    </source>
</evidence>
<feature type="domain" description="Phosphoadenosine phosphosulphate reductase" evidence="14">
    <location>
        <begin position="44"/>
        <end position="233"/>
    </location>
</feature>
<dbReference type="GO" id="GO:0006747">
    <property type="term" value="P:FAD biosynthetic process"/>
    <property type="evidence" value="ECO:0007669"/>
    <property type="project" value="TreeGrafter"/>
</dbReference>
<dbReference type="EMBL" id="KZ301991">
    <property type="protein sequence ID" value="PFH51139.1"/>
    <property type="molecule type" value="Genomic_DNA"/>
</dbReference>
<dbReference type="CDD" id="cd23948">
    <property type="entry name" value="FAD_synthase"/>
    <property type="match status" value="1"/>
</dbReference>
<evidence type="ECO:0000256" key="2">
    <source>
        <dbReference type="ARBA" id="ARBA00012393"/>
    </source>
</evidence>
<keyword evidence="8" id="KW-0274">FAD</keyword>
<protein>
    <recommendedName>
        <fullName evidence="2">FAD synthase</fullName>
        <ecNumber evidence="2">2.7.7.2</ecNumber>
    </recommendedName>
    <alternativeName>
        <fullName evidence="10">FAD pyrophosphorylase</fullName>
    </alternativeName>
    <alternativeName>
        <fullName evidence="11">FMN adenylyltransferase</fullName>
    </alternativeName>
</protein>
<evidence type="ECO:0000256" key="8">
    <source>
        <dbReference type="ARBA" id="ARBA00022827"/>
    </source>
</evidence>
<dbReference type="Proteomes" id="UP000242287">
    <property type="component" value="Unassembled WGS sequence"/>
</dbReference>
<organism evidence="15 16">
    <name type="scientific">Amanita thiersii Skay4041</name>
    <dbReference type="NCBI Taxonomy" id="703135"/>
    <lineage>
        <taxon>Eukaryota</taxon>
        <taxon>Fungi</taxon>
        <taxon>Dikarya</taxon>
        <taxon>Basidiomycota</taxon>
        <taxon>Agaricomycotina</taxon>
        <taxon>Agaricomycetes</taxon>
        <taxon>Agaricomycetidae</taxon>
        <taxon>Agaricales</taxon>
        <taxon>Pluteineae</taxon>
        <taxon>Amanitaceae</taxon>
        <taxon>Amanita</taxon>
    </lineage>
</organism>
<proteinExistence type="predicted"/>
<evidence type="ECO:0000256" key="3">
    <source>
        <dbReference type="ARBA" id="ARBA00022630"/>
    </source>
</evidence>
<evidence type="ECO:0000256" key="5">
    <source>
        <dbReference type="ARBA" id="ARBA00022679"/>
    </source>
</evidence>
<dbReference type="STRING" id="703135.A0A2A9NKQ3"/>
<gene>
    <name evidence="15" type="ORF">AMATHDRAFT_75117</name>
</gene>
<dbReference type="Pfam" id="PF01507">
    <property type="entry name" value="PAPS_reduct"/>
    <property type="match status" value="1"/>
</dbReference>
<dbReference type="AlphaFoldDB" id="A0A2A9NKQ3"/>
<reference evidence="15 16" key="1">
    <citation type="submission" date="2014-02" db="EMBL/GenBank/DDBJ databases">
        <title>Transposable element dynamics among asymbiotic and ectomycorrhizal Amanita fungi.</title>
        <authorList>
            <consortium name="DOE Joint Genome Institute"/>
            <person name="Hess J."/>
            <person name="Skrede I."/>
            <person name="Wolfe B."/>
            <person name="LaButti K."/>
            <person name="Ohm R.A."/>
            <person name="Grigoriev I.V."/>
            <person name="Pringle A."/>
        </authorList>
    </citation>
    <scope>NUCLEOTIDE SEQUENCE [LARGE SCALE GENOMIC DNA]</scope>
    <source>
        <strain evidence="15 16">SKay4041</strain>
    </source>
</reference>
<dbReference type="SUPFAM" id="SSF52402">
    <property type="entry name" value="Adenine nucleotide alpha hydrolases-like"/>
    <property type="match status" value="1"/>
</dbReference>
<evidence type="ECO:0000256" key="12">
    <source>
        <dbReference type="ARBA" id="ARBA00049494"/>
    </source>
</evidence>
<feature type="region of interest" description="Disordered" evidence="13">
    <location>
        <begin position="115"/>
        <end position="144"/>
    </location>
</feature>
<dbReference type="Gene3D" id="3.40.50.620">
    <property type="entry name" value="HUPs"/>
    <property type="match status" value="1"/>
</dbReference>
<keyword evidence="9" id="KW-0067">ATP-binding</keyword>
<dbReference type="PANTHER" id="PTHR23293:SF9">
    <property type="entry name" value="FAD SYNTHASE"/>
    <property type="match status" value="1"/>
</dbReference>
<keyword evidence="4" id="KW-0288">FMN</keyword>
<evidence type="ECO:0000256" key="4">
    <source>
        <dbReference type="ARBA" id="ARBA00022643"/>
    </source>
</evidence>
<keyword evidence="3" id="KW-0285">Flavoprotein</keyword>
<dbReference type="OrthoDB" id="270728at2759"/>
<dbReference type="GO" id="GO:0005524">
    <property type="term" value="F:ATP binding"/>
    <property type="evidence" value="ECO:0007669"/>
    <property type="project" value="UniProtKB-KW"/>
</dbReference>
<dbReference type="InterPro" id="IPR014729">
    <property type="entry name" value="Rossmann-like_a/b/a_fold"/>
</dbReference>